<accession>A0ACB9J0D0</accession>
<evidence type="ECO:0000313" key="1">
    <source>
        <dbReference type="EMBL" id="KAI3813206.1"/>
    </source>
</evidence>
<proteinExistence type="predicted"/>
<gene>
    <name evidence="1" type="ORF">L1987_17924</name>
</gene>
<evidence type="ECO:0000313" key="2">
    <source>
        <dbReference type="Proteomes" id="UP001056120"/>
    </source>
</evidence>
<sequence>MANDANREPLDPRIQELIKEEVAKAFEQATTLLMEEMRGAIKLTLEEVSKEKEKEPQGCTLKEFMVIKPKEYNGQVDPILSHRAGALVRSLLASFLHEGCKVCGKEHFGECRKGTPNCYKCGKPGHMANQCPSQIRICYNCYKPGHNRVDCPELKQSGSEKKVEIPKPKGRAFHISAEEAKTNSEVVSGTFKINSLPALVLFDLGASRLFVSLKFVKHSSFLSSKLDEPLEIEAANDKSFLVFDVYKNCKLRAGGETFFIDLIPMTMGDFDVIVGMDCCFW</sequence>
<name>A0ACB9J0D0_9ASTR</name>
<dbReference type="Proteomes" id="UP001056120">
    <property type="component" value="Linkage Group LG06"/>
</dbReference>
<dbReference type="EMBL" id="CM042023">
    <property type="protein sequence ID" value="KAI3813206.1"/>
    <property type="molecule type" value="Genomic_DNA"/>
</dbReference>
<organism evidence="1 2">
    <name type="scientific">Smallanthus sonchifolius</name>
    <dbReference type="NCBI Taxonomy" id="185202"/>
    <lineage>
        <taxon>Eukaryota</taxon>
        <taxon>Viridiplantae</taxon>
        <taxon>Streptophyta</taxon>
        <taxon>Embryophyta</taxon>
        <taxon>Tracheophyta</taxon>
        <taxon>Spermatophyta</taxon>
        <taxon>Magnoliopsida</taxon>
        <taxon>eudicotyledons</taxon>
        <taxon>Gunneridae</taxon>
        <taxon>Pentapetalae</taxon>
        <taxon>asterids</taxon>
        <taxon>campanulids</taxon>
        <taxon>Asterales</taxon>
        <taxon>Asteraceae</taxon>
        <taxon>Asteroideae</taxon>
        <taxon>Heliantheae alliance</taxon>
        <taxon>Millerieae</taxon>
        <taxon>Smallanthus</taxon>
    </lineage>
</organism>
<comment type="caution">
    <text evidence="1">The sequence shown here is derived from an EMBL/GenBank/DDBJ whole genome shotgun (WGS) entry which is preliminary data.</text>
</comment>
<reference evidence="1 2" key="2">
    <citation type="journal article" date="2022" name="Mol. Ecol. Resour.">
        <title>The genomes of chicory, endive, great burdock and yacon provide insights into Asteraceae paleo-polyploidization history and plant inulin production.</title>
        <authorList>
            <person name="Fan W."/>
            <person name="Wang S."/>
            <person name="Wang H."/>
            <person name="Wang A."/>
            <person name="Jiang F."/>
            <person name="Liu H."/>
            <person name="Zhao H."/>
            <person name="Xu D."/>
            <person name="Zhang Y."/>
        </authorList>
    </citation>
    <scope>NUCLEOTIDE SEQUENCE [LARGE SCALE GENOMIC DNA]</scope>
    <source>
        <strain evidence="2">cv. Yunnan</strain>
        <tissue evidence="1">Leaves</tissue>
    </source>
</reference>
<protein>
    <submittedName>
        <fullName evidence="1">Uncharacterized protein</fullName>
    </submittedName>
</protein>
<keyword evidence="2" id="KW-1185">Reference proteome</keyword>
<reference evidence="2" key="1">
    <citation type="journal article" date="2022" name="Mol. Ecol. Resour.">
        <title>The genomes of chicory, endive, great burdock and yacon provide insights into Asteraceae palaeo-polyploidization history and plant inulin production.</title>
        <authorList>
            <person name="Fan W."/>
            <person name="Wang S."/>
            <person name="Wang H."/>
            <person name="Wang A."/>
            <person name="Jiang F."/>
            <person name="Liu H."/>
            <person name="Zhao H."/>
            <person name="Xu D."/>
            <person name="Zhang Y."/>
        </authorList>
    </citation>
    <scope>NUCLEOTIDE SEQUENCE [LARGE SCALE GENOMIC DNA]</scope>
    <source>
        <strain evidence="2">cv. Yunnan</strain>
    </source>
</reference>